<sequence length="867" mass="96331">MKNTLSIMITLAILLSSSSMATLDSILDQFAKLEISYINSNLGDHSSMCSNLDALIANNSSMPEAWLPQSCCDDEVKLKKIIEMIREHDLSDCLSQLEDCGEVVDKLLLLKDHEYYHYILFQTVMGLRSHCSTDEFGVSCHFSDKYAGGSQICGNVIQGKIESLTLGGRNFEERQYFSRKCRDVSIINVEHREEELESEPLQSNYFNLGKTDKTSENSLCASVLLYMSEGNRRSFIGKVYRTGELVTSSNIAAWWLELKEFEYGTMDLKENIVECKQNPGSAELDKSFSRNRCPSEGIYFEVSEFIEVICDVAISLSKWQEKRYLVSSSIHDMGLCIKRNKYNNIIIYYYDPNDTLRHKEIIANAVEDLQYLHYYDFWNPIHLYSYFPGQDKVCCLTSLHTKSLQKDCKVVCTNKPSASLMYLLNKYGHYGHSAAFFDLKAFDKNKKKELIAGERKGGTSALYIACQDGRLEAVSALLTVITNVDLDPDVKKELLAGRRADGTPSLYIACQNEYHKIVTILLAAICSGDINLNNAQKVELLVSKNAGGCSALNQACQNGYSEIVIALLAAICSEDLNLKNAQKVELLAGKDKNGFHALYKACQNGDYEIVTALIDAICSDNLNLNNAKKAELLASKNADGCSALNQACQNGHLDIVIALIAAICSNNLNVRNTKKVALLAGKDKYGFHALYKACQNGYREIVTALIAAICCDDLNLNNVQKVELLAGENKYGFHALNQACQNGHYEIVTALIAVICRDDLNLNNVQKVELLAGGHGCSALNRACQNGHLKIVTALITAICSYDLNLKNDQKVELLAGKDKYGFHALYKARQNGHHEIVTILIAAICSDDLNLNNAQKVELLAGKNKY</sequence>
<keyword evidence="1" id="KW-0677">Repeat</keyword>
<evidence type="ECO:0000313" key="4">
    <source>
        <dbReference type="EMBL" id="MDP0588851.1"/>
    </source>
</evidence>
<dbReference type="AlphaFoldDB" id="A0AA90P0R8"/>
<evidence type="ECO:0000256" key="1">
    <source>
        <dbReference type="ARBA" id="ARBA00022737"/>
    </source>
</evidence>
<dbReference type="InterPro" id="IPR036770">
    <property type="entry name" value="Ankyrin_rpt-contain_sf"/>
</dbReference>
<proteinExistence type="predicted"/>
<feature type="signal peptide" evidence="3">
    <location>
        <begin position="1"/>
        <end position="21"/>
    </location>
</feature>
<dbReference type="SMART" id="SM00248">
    <property type="entry name" value="ANK"/>
    <property type="match status" value="9"/>
</dbReference>
<evidence type="ECO:0000313" key="5">
    <source>
        <dbReference type="Proteomes" id="UP001178148"/>
    </source>
</evidence>
<protein>
    <submittedName>
        <fullName evidence="4">Ankyrin repeat domain-containing protein</fullName>
    </submittedName>
</protein>
<dbReference type="SUPFAM" id="SSF48403">
    <property type="entry name" value="Ankyrin repeat"/>
    <property type="match status" value="1"/>
</dbReference>
<accession>A0AA90P0R8</accession>
<name>A0AA90P0R8_9GAMM</name>
<comment type="caution">
    <text evidence="4">The sequence shown here is derived from an EMBL/GenBank/DDBJ whole genome shotgun (WGS) entry which is preliminary data.</text>
</comment>
<evidence type="ECO:0000256" key="3">
    <source>
        <dbReference type="SAM" id="SignalP"/>
    </source>
</evidence>
<keyword evidence="2" id="KW-0040">ANK repeat</keyword>
<dbReference type="EMBL" id="JASXSV010000007">
    <property type="protein sequence ID" value="MDP0588851.1"/>
    <property type="molecule type" value="Genomic_DNA"/>
</dbReference>
<dbReference type="Proteomes" id="UP001178148">
    <property type="component" value="Unassembled WGS sequence"/>
</dbReference>
<dbReference type="PANTHER" id="PTHR24198">
    <property type="entry name" value="ANKYRIN REPEAT AND PROTEIN KINASE DOMAIN-CONTAINING PROTEIN"/>
    <property type="match status" value="1"/>
</dbReference>
<gene>
    <name evidence="4" type="ORF">QS748_06535</name>
</gene>
<feature type="chain" id="PRO_5041707218" evidence="3">
    <location>
        <begin position="22"/>
        <end position="867"/>
    </location>
</feature>
<evidence type="ECO:0000256" key="2">
    <source>
        <dbReference type="ARBA" id="ARBA00023043"/>
    </source>
</evidence>
<dbReference type="InterPro" id="IPR002110">
    <property type="entry name" value="Ankyrin_rpt"/>
</dbReference>
<keyword evidence="3" id="KW-0732">Signal</keyword>
<reference evidence="4 5" key="1">
    <citation type="journal article" date="2023" name="bioRxiv">
        <title>An intranuclear bacterial parasite of deep-sea mussels expresses apoptosis inhibitors acquired from its host.</title>
        <authorList>
            <person name="Gonzalez Porras M.A."/>
            <person name="Assie A."/>
            <person name="Tietjen M."/>
            <person name="Violette M."/>
            <person name="Kleiner M."/>
            <person name="Gruber-Vodicka H."/>
            <person name="Dubilier N."/>
            <person name="Leisch N."/>
        </authorList>
    </citation>
    <scope>NUCLEOTIDE SEQUENCE [LARGE SCALE GENOMIC DNA]</scope>
    <source>
        <strain evidence="4">IAP13</strain>
    </source>
</reference>
<keyword evidence="5" id="KW-1185">Reference proteome</keyword>
<dbReference type="Pfam" id="PF12796">
    <property type="entry name" value="Ank_2"/>
    <property type="match status" value="3"/>
</dbReference>
<dbReference type="Gene3D" id="1.25.40.20">
    <property type="entry name" value="Ankyrin repeat-containing domain"/>
    <property type="match status" value="3"/>
</dbReference>
<organism evidence="4 5">
    <name type="scientific">Candidatus Endonucleibacter bathymodioli</name>
    <dbReference type="NCBI Taxonomy" id="539814"/>
    <lineage>
        <taxon>Bacteria</taxon>
        <taxon>Pseudomonadati</taxon>
        <taxon>Pseudomonadota</taxon>
        <taxon>Gammaproteobacteria</taxon>
        <taxon>Oceanospirillales</taxon>
        <taxon>Endozoicomonadaceae</taxon>
        <taxon>Candidatus Endonucleibacter</taxon>
    </lineage>
</organism>
<dbReference type="PANTHER" id="PTHR24198:SF165">
    <property type="entry name" value="ANKYRIN REPEAT-CONTAINING PROTEIN-RELATED"/>
    <property type="match status" value="1"/>
</dbReference>